<reference evidence="1 2" key="1">
    <citation type="submission" date="2020-08" db="EMBL/GenBank/DDBJ databases">
        <title>Genomic Encyclopedia of Type Strains, Phase IV (KMG-IV): sequencing the most valuable type-strain genomes for metagenomic binning, comparative biology and taxonomic classification.</title>
        <authorList>
            <person name="Goeker M."/>
        </authorList>
    </citation>
    <scope>NUCLEOTIDE SEQUENCE [LARGE SCALE GENOMIC DNA]</scope>
    <source>
        <strain evidence="1 2">DSM 24448</strain>
    </source>
</reference>
<dbReference type="OrthoDB" id="9802153at2"/>
<dbReference type="RefSeq" id="WP_123287711.1">
    <property type="nucleotide sequence ID" value="NZ_JACIJB010000002.1"/>
</dbReference>
<dbReference type="AlphaFoldDB" id="A0A7W9E6S9"/>
<dbReference type="EMBL" id="JACIJB010000002">
    <property type="protein sequence ID" value="MBB5660263.1"/>
    <property type="molecule type" value="Genomic_DNA"/>
</dbReference>
<dbReference type="InterPro" id="IPR036782">
    <property type="entry name" value="NE0471-like_N"/>
</dbReference>
<evidence type="ECO:0000313" key="2">
    <source>
        <dbReference type="Proteomes" id="UP000548978"/>
    </source>
</evidence>
<comment type="caution">
    <text evidence="1">The sequence shown here is derived from an EMBL/GenBank/DDBJ whole genome shotgun (WGS) entry which is preliminary data.</text>
</comment>
<proteinExistence type="predicted"/>
<accession>A0A7W9E6S9</accession>
<protein>
    <recommendedName>
        <fullName evidence="3">DUF2442 domain-containing protein</fullName>
    </recommendedName>
</protein>
<dbReference type="Pfam" id="PF10387">
    <property type="entry name" value="DUF2442"/>
    <property type="match status" value="1"/>
</dbReference>
<gene>
    <name evidence="1" type="ORF">FHS65_001003</name>
</gene>
<name>A0A7W9E6S9_9CAUL</name>
<keyword evidence="2" id="KW-1185">Reference proteome</keyword>
<dbReference type="SUPFAM" id="SSF143880">
    <property type="entry name" value="NE0471 N-terminal domain-like"/>
    <property type="match status" value="1"/>
</dbReference>
<sequence>MTSELVKVRKLQRLGDYRLKLWFSDGQAGEWDFSELARRGTPLTRAFEDPAYFDRVFLEYGALTWPNGYDWSPEALYRDMAGAGALKAESVAA</sequence>
<evidence type="ECO:0000313" key="1">
    <source>
        <dbReference type="EMBL" id="MBB5660263.1"/>
    </source>
</evidence>
<evidence type="ECO:0008006" key="3">
    <source>
        <dbReference type="Google" id="ProtNLM"/>
    </source>
</evidence>
<dbReference type="Gene3D" id="3.30.2020.10">
    <property type="entry name" value="NE0471-like N-terminal domain"/>
    <property type="match status" value="1"/>
</dbReference>
<dbReference type="Proteomes" id="UP000548978">
    <property type="component" value="Unassembled WGS sequence"/>
</dbReference>
<organism evidence="1 2">
    <name type="scientific">Brevundimonas halotolerans</name>
    <dbReference type="NCBI Taxonomy" id="69670"/>
    <lineage>
        <taxon>Bacteria</taxon>
        <taxon>Pseudomonadati</taxon>
        <taxon>Pseudomonadota</taxon>
        <taxon>Alphaproteobacteria</taxon>
        <taxon>Caulobacterales</taxon>
        <taxon>Caulobacteraceae</taxon>
        <taxon>Brevundimonas</taxon>
    </lineage>
</organism>
<dbReference type="InterPro" id="IPR018841">
    <property type="entry name" value="DUF2442"/>
</dbReference>